<gene>
    <name evidence="1" type="primary">PARPA_08455.1 scaffold 33036</name>
</gene>
<evidence type="ECO:0000313" key="2">
    <source>
        <dbReference type="Proteomes" id="UP000054107"/>
    </source>
</evidence>
<name>A0A0B7NH93_9FUNG</name>
<dbReference type="AlphaFoldDB" id="A0A0B7NH93"/>
<dbReference type="Proteomes" id="UP000054107">
    <property type="component" value="Unassembled WGS sequence"/>
</dbReference>
<sequence length="133" mass="15479">MAKQYETLVCKNISNNYEPRTCRYLLSNFSKPNHELFCGNILTVAQRKSIARYVFQNKANSEDCKWPSSVDKNNENNSLVERNLAFWSKFDATGAKPSTVPNVHAIPHHYLKWTNEIQRETSEKQFIQENVPQ</sequence>
<proteinExistence type="predicted"/>
<dbReference type="EMBL" id="LN731111">
    <property type="protein sequence ID" value="CEP14286.1"/>
    <property type="molecule type" value="Genomic_DNA"/>
</dbReference>
<accession>A0A0B7NH93</accession>
<organism evidence="1 2">
    <name type="scientific">Parasitella parasitica</name>
    <dbReference type="NCBI Taxonomy" id="35722"/>
    <lineage>
        <taxon>Eukaryota</taxon>
        <taxon>Fungi</taxon>
        <taxon>Fungi incertae sedis</taxon>
        <taxon>Mucoromycota</taxon>
        <taxon>Mucoromycotina</taxon>
        <taxon>Mucoromycetes</taxon>
        <taxon>Mucorales</taxon>
        <taxon>Mucorineae</taxon>
        <taxon>Mucoraceae</taxon>
        <taxon>Parasitella</taxon>
    </lineage>
</organism>
<dbReference type="OrthoDB" id="2278014at2759"/>
<evidence type="ECO:0000313" key="1">
    <source>
        <dbReference type="EMBL" id="CEP14286.1"/>
    </source>
</evidence>
<reference evidence="1 2" key="1">
    <citation type="submission" date="2014-09" db="EMBL/GenBank/DDBJ databases">
        <authorList>
            <person name="Ellenberger Sabrina"/>
        </authorList>
    </citation>
    <scope>NUCLEOTIDE SEQUENCE [LARGE SCALE GENOMIC DNA]</scope>
    <source>
        <strain evidence="1 2">CBS 412.66</strain>
    </source>
</reference>
<protein>
    <submittedName>
        <fullName evidence="1">Uncharacterized protein</fullName>
    </submittedName>
</protein>
<keyword evidence="2" id="KW-1185">Reference proteome</keyword>